<name>A0A6C0CZ73_9ZZZZ</name>
<proteinExistence type="predicted"/>
<dbReference type="InterPro" id="IPR013087">
    <property type="entry name" value="Znf_C2H2_type"/>
</dbReference>
<protein>
    <recommendedName>
        <fullName evidence="1">C2H2-type domain-containing protein</fullName>
    </recommendedName>
</protein>
<dbReference type="PROSITE" id="PS50157">
    <property type="entry name" value="ZINC_FINGER_C2H2_2"/>
    <property type="match status" value="1"/>
</dbReference>
<dbReference type="AlphaFoldDB" id="A0A6C0CZ73"/>
<organism evidence="2">
    <name type="scientific">viral metagenome</name>
    <dbReference type="NCBI Taxonomy" id="1070528"/>
    <lineage>
        <taxon>unclassified sequences</taxon>
        <taxon>metagenomes</taxon>
        <taxon>organismal metagenomes</taxon>
    </lineage>
</organism>
<evidence type="ECO:0000313" key="2">
    <source>
        <dbReference type="EMBL" id="QHT08979.1"/>
    </source>
</evidence>
<feature type="domain" description="C2H2-type" evidence="1">
    <location>
        <begin position="71"/>
        <end position="100"/>
    </location>
</feature>
<evidence type="ECO:0000259" key="1">
    <source>
        <dbReference type="PROSITE" id="PS50157"/>
    </source>
</evidence>
<dbReference type="EMBL" id="MN739504">
    <property type="protein sequence ID" value="QHT08979.1"/>
    <property type="molecule type" value="Genomic_DNA"/>
</dbReference>
<reference evidence="2" key="1">
    <citation type="journal article" date="2020" name="Nature">
        <title>Giant virus diversity and host interactions through global metagenomics.</title>
        <authorList>
            <person name="Schulz F."/>
            <person name="Roux S."/>
            <person name="Paez-Espino D."/>
            <person name="Jungbluth S."/>
            <person name="Walsh D.A."/>
            <person name="Denef V.J."/>
            <person name="McMahon K.D."/>
            <person name="Konstantinidis K.T."/>
            <person name="Eloe-Fadrosh E.A."/>
            <person name="Kyrpides N.C."/>
            <person name="Woyke T."/>
        </authorList>
    </citation>
    <scope>NUCLEOTIDE SEQUENCE</scope>
    <source>
        <strain evidence="2">GVMAG-M-3300023109-53</strain>
    </source>
</reference>
<accession>A0A6C0CZ73</accession>
<sequence length="320" mass="37044">MATFSNENSPKLAKKYECNYCLYVCSKESDLIKHFSTRKHQKSTFSNDVANLAYQQPRSARNSPKNSPNQFTCECGKKYTDRSGLWRHKKKCSIHEEEKSQTICKKEDLDVIDKEFLIKMLLSNQDILKTAFENMPKMGGNQANNNNNSFNNQTFNIQMFLNEHCKNAMNLTDFIDTLPITNETYDHTAENGLTKTIANMVVNGLNNLDITDRPIHCTDSNRKVLYVKEADKWEKDNELLLVLQGIRTIALKQRTMINKWKDVNKGWEGNENLQNKLTSLVFNSMTDIENDEKETNKIIKAISKKVYLDNEVKKNYLTNI</sequence>
<dbReference type="PROSITE" id="PS00028">
    <property type="entry name" value="ZINC_FINGER_C2H2_1"/>
    <property type="match status" value="1"/>
</dbReference>